<evidence type="ECO:0000256" key="1">
    <source>
        <dbReference type="SAM" id="MobiDB-lite"/>
    </source>
</evidence>
<name>A0AAU7CPA2_9BACT</name>
<feature type="compositionally biased region" description="Gly residues" evidence="1">
    <location>
        <begin position="494"/>
        <end position="511"/>
    </location>
</feature>
<dbReference type="EMBL" id="CP155447">
    <property type="protein sequence ID" value="XBH06819.1"/>
    <property type="molecule type" value="Genomic_DNA"/>
</dbReference>
<sequence length="511" mass="55678">MKETTKTFVFVAVALLLTGAAFLRVPDRSAQDIAFVDAGQPFFPEFKDPFACTDLQVVDYEPTTATSSEFEVKFKDGKWVIPSHYDYPADAKDRLAKTASSVMDLNKDTIRSDRVEDQEEMGVVDPLDTKVTSLKGRGKRVTLRDASEKVLADLIIGNEVRKDKDAPEGEQATTGQRYVRVPGQKRIYGVNVKADLSTKFADWIETNLLKLDASKVRKVVVDHHKVDPERGTIVPGDVLTLERKDASGPWTTDGVPAGKELDAEKLTAMTTALSDLKIVGVRPKPDGLSRELKVATGGEVKPTTRQALSSLVTKGFYPTAKGLYSNQGEVTVSTDEGVVYTLRYGEVVIASGLDLTAGSDESAAAKDKAKQPEGAAENRYLMVTVSFDPTLIPQPAPAVEPTAPLALPEDPFQKAPDDPKRIAEEKEAKEKVDREKADQERKIADGQKRANELTERFAGWYYVTPGDSFKSISLNRETLIQDPKPKAEAPGGMPPGMGGFPHQGIPGFPGQ</sequence>
<dbReference type="InterPro" id="IPR025641">
    <property type="entry name" value="DUF4340"/>
</dbReference>
<proteinExistence type="predicted"/>
<feature type="region of interest" description="Disordered" evidence="1">
    <location>
        <begin position="394"/>
        <end position="449"/>
    </location>
</feature>
<protein>
    <submittedName>
        <fullName evidence="3">DUF4340 domain-containing protein</fullName>
    </submittedName>
</protein>
<feature type="region of interest" description="Disordered" evidence="1">
    <location>
        <begin position="481"/>
        <end position="511"/>
    </location>
</feature>
<dbReference type="Pfam" id="PF14238">
    <property type="entry name" value="DUF4340"/>
    <property type="match status" value="1"/>
</dbReference>
<accession>A0AAU7CPA2</accession>
<feature type="domain" description="DUF4340" evidence="2">
    <location>
        <begin position="79"/>
        <end position="288"/>
    </location>
</feature>
<evidence type="ECO:0000259" key="2">
    <source>
        <dbReference type="Pfam" id="PF14238"/>
    </source>
</evidence>
<evidence type="ECO:0000313" key="3">
    <source>
        <dbReference type="EMBL" id="XBH06819.1"/>
    </source>
</evidence>
<dbReference type="AlphaFoldDB" id="A0AAU7CPA2"/>
<feature type="compositionally biased region" description="Basic and acidic residues" evidence="1">
    <location>
        <begin position="411"/>
        <end position="449"/>
    </location>
</feature>
<gene>
    <name evidence="3" type="ORF">V5E97_12480</name>
</gene>
<organism evidence="3">
    <name type="scientific">Singulisphaera sp. Ch08</name>
    <dbReference type="NCBI Taxonomy" id="3120278"/>
    <lineage>
        <taxon>Bacteria</taxon>
        <taxon>Pseudomonadati</taxon>
        <taxon>Planctomycetota</taxon>
        <taxon>Planctomycetia</taxon>
        <taxon>Isosphaerales</taxon>
        <taxon>Isosphaeraceae</taxon>
        <taxon>Singulisphaera</taxon>
    </lineage>
</organism>
<dbReference type="RefSeq" id="WP_406699667.1">
    <property type="nucleotide sequence ID" value="NZ_CP155447.1"/>
</dbReference>
<reference evidence="3" key="1">
    <citation type="submission" date="2024-05" db="EMBL/GenBank/DDBJ databases">
        <title>Planctomycetes of the genus Singulisphaera possess chitinolytic capabilities.</title>
        <authorList>
            <person name="Ivanova A."/>
        </authorList>
    </citation>
    <scope>NUCLEOTIDE SEQUENCE</scope>
    <source>
        <strain evidence="3">Ch08T</strain>
    </source>
</reference>